<dbReference type="PROSITE" id="PS00228">
    <property type="entry name" value="TUBULIN_B_AUTOREG"/>
    <property type="match status" value="1"/>
</dbReference>
<evidence type="ECO:0000256" key="2">
    <source>
        <dbReference type="ARBA" id="ARBA00022490"/>
    </source>
</evidence>
<accession>A0AAU9IH83</accession>
<evidence type="ECO:0000256" key="3">
    <source>
        <dbReference type="ARBA" id="ARBA00022701"/>
    </source>
</evidence>
<dbReference type="Pfam" id="PF00091">
    <property type="entry name" value="Tubulin"/>
    <property type="match status" value="1"/>
</dbReference>
<comment type="similarity">
    <text evidence="1">Belongs to the tubulin family.</text>
</comment>
<evidence type="ECO:0000313" key="10">
    <source>
        <dbReference type="EMBL" id="CAG9313832.1"/>
    </source>
</evidence>
<evidence type="ECO:0000256" key="7">
    <source>
        <dbReference type="ARBA" id="ARBA00023134"/>
    </source>
</evidence>
<dbReference type="InterPro" id="IPR000217">
    <property type="entry name" value="Tubulin"/>
</dbReference>
<dbReference type="InterPro" id="IPR003008">
    <property type="entry name" value="Tubulin_FtsZ_GTPase"/>
</dbReference>
<keyword evidence="3" id="KW-0493">Microtubule</keyword>
<keyword evidence="11" id="KW-1185">Reference proteome</keyword>
<comment type="catalytic activity">
    <reaction evidence="8">
        <text>GTP + H2O = GDP + phosphate + H(+)</text>
        <dbReference type="Rhea" id="RHEA:19669"/>
        <dbReference type="ChEBI" id="CHEBI:15377"/>
        <dbReference type="ChEBI" id="CHEBI:15378"/>
        <dbReference type="ChEBI" id="CHEBI:37565"/>
        <dbReference type="ChEBI" id="CHEBI:43474"/>
        <dbReference type="ChEBI" id="CHEBI:58189"/>
    </reaction>
    <physiologicalReaction direction="left-to-right" evidence="8">
        <dbReference type="Rhea" id="RHEA:19670"/>
    </physiologicalReaction>
</comment>
<evidence type="ECO:0000256" key="6">
    <source>
        <dbReference type="ARBA" id="ARBA00022990"/>
    </source>
</evidence>
<dbReference type="SUPFAM" id="SSF52490">
    <property type="entry name" value="Tubulin nucleotide-binding domain-like"/>
    <property type="match status" value="1"/>
</dbReference>
<dbReference type="PRINTS" id="PR01162">
    <property type="entry name" value="ALPHATUBULIN"/>
</dbReference>
<dbReference type="GO" id="GO:0007017">
    <property type="term" value="P:microtubule-based process"/>
    <property type="evidence" value="ECO:0007669"/>
    <property type="project" value="InterPro"/>
</dbReference>
<organism evidence="10 11">
    <name type="scientific">Blepharisma stoltei</name>
    <dbReference type="NCBI Taxonomy" id="1481888"/>
    <lineage>
        <taxon>Eukaryota</taxon>
        <taxon>Sar</taxon>
        <taxon>Alveolata</taxon>
        <taxon>Ciliophora</taxon>
        <taxon>Postciliodesmatophora</taxon>
        <taxon>Heterotrichea</taxon>
        <taxon>Heterotrichida</taxon>
        <taxon>Blepharismidae</taxon>
        <taxon>Blepharisma</taxon>
    </lineage>
</organism>
<dbReference type="InterPro" id="IPR002452">
    <property type="entry name" value="Alpha_tubulin"/>
</dbReference>
<protein>
    <recommendedName>
        <fullName evidence="9">Tubulin/FtsZ GTPase domain-containing protein</fullName>
    </recommendedName>
</protein>
<dbReference type="GO" id="GO:0005200">
    <property type="term" value="F:structural constituent of cytoskeleton"/>
    <property type="evidence" value="ECO:0007669"/>
    <property type="project" value="InterPro"/>
</dbReference>
<dbReference type="Gene3D" id="3.40.50.1440">
    <property type="entry name" value="Tubulin/FtsZ, GTPase domain"/>
    <property type="match status" value="1"/>
</dbReference>
<evidence type="ECO:0000313" key="11">
    <source>
        <dbReference type="Proteomes" id="UP001162131"/>
    </source>
</evidence>
<evidence type="ECO:0000256" key="8">
    <source>
        <dbReference type="ARBA" id="ARBA00049117"/>
    </source>
</evidence>
<keyword evidence="2" id="KW-0963">Cytoplasm</keyword>
<keyword evidence="6" id="KW-0007">Acetylation</keyword>
<dbReference type="GO" id="GO:0016787">
    <property type="term" value="F:hydrolase activity"/>
    <property type="evidence" value="ECO:0007669"/>
    <property type="project" value="UniProtKB-KW"/>
</dbReference>
<feature type="domain" description="Tubulin/FtsZ GTPase" evidence="9">
    <location>
        <begin position="3"/>
        <end position="99"/>
    </location>
</feature>
<evidence type="ECO:0000259" key="9">
    <source>
        <dbReference type="Pfam" id="PF00091"/>
    </source>
</evidence>
<dbReference type="InterPro" id="IPR036525">
    <property type="entry name" value="Tubulin/FtsZ_GTPase_sf"/>
</dbReference>
<reference evidence="10" key="1">
    <citation type="submission" date="2021-09" db="EMBL/GenBank/DDBJ databases">
        <authorList>
            <consortium name="AG Swart"/>
            <person name="Singh M."/>
            <person name="Singh A."/>
            <person name="Seah K."/>
            <person name="Emmerich C."/>
        </authorList>
    </citation>
    <scope>NUCLEOTIDE SEQUENCE</scope>
    <source>
        <strain evidence="10">ATCC30299</strain>
    </source>
</reference>
<keyword evidence="7" id="KW-0342">GTP-binding</keyword>
<evidence type="ECO:0000256" key="1">
    <source>
        <dbReference type="ARBA" id="ARBA00009636"/>
    </source>
</evidence>
<dbReference type="GO" id="GO:0005525">
    <property type="term" value="F:GTP binding"/>
    <property type="evidence" value="ECO:0007669"/>
    <property type="project" value="UniProtKB-KW"/>
</dbReference>
<dbReference type="PANTHER" id="PTHR11588">
    <property type="entry name" value="TUBULIN"/>
    <property type="match status" value="1"/>
</dbReference>
<evidence type="ECO:0000256" key="5">
    <source>
        <dbReference type="ARBA" id="ARBA00022801"/>
    </source>
</evidence>
<keyword evidence="5" id="KW-0378">Hydrolase</keyword>
<dbReference type="InterPro" id="IPR013838">
    <property type="entry name" value="Beta-tubulin_BS"/>
</dbReference>
<gene>
    <name evidence="10" type="ORF">BSTOLATCC_MIC9636</name>
</gene>
<name>A0AAU9IH83_9CILI</name>
<dbReference type="PRINTS" id="PR01161">
    <property type="entry name" value="TUBULIN"/>
</dbReference>
<dbReference type="EMBL" id="CAJZBQ010000011">
    <property type="protein sequence ID" value="CAG9313832.1"/>
    <property type="molecule type" value="Genomic_DNA"/>
</dbReference>
<sequence length="111" mass="12401">MREILSIYIGQAGTQLGSACWELFCLEQGITPNGQFSSVKPISYDENLGTLFSETEKGKYTPRAAFFDLEPLIINDIMYGPYRELYDPGLFISGKEDAAAIAEDIIHLDEK</sequence>
<keyword evidence="4" id="KW-0547">Nucleotide-binding</keyword>
<dbReference type="Proteomes" id="UP001162131">
    <property type="component" value="Unassembled WGS sequence"/>
</dbReference>
<dbReference type="GO" id="GO:0005874">
    <property type="term" value="C:microtubule"/>
    <property type="evidence" value="ECO:0007669"/>
    <property type="project" value="UniProtKB-KW"/>
</dbReference>
<dbReference type="AlphaFoldDB" id="A0AAU9IH83"/>
<comment type="caution">
    <text evidence="10">The sequence shown here is derived from an EMBL/GenBank/DDBJ whole genome shotgun (WGS) entry which is preliminary data.</text>
</comment>
<proteinExistence type="inferred from homology"/>
<evidence type="ECO:0000256" key="4">
    <source>
        <dbReference type="ARBA" id="ARBA00022741"/>
    </source>
</evidence>
<dbReference type="PROSITE" id="PS51257">
    <property type="entry name" value="PROKAR_LIPOPROTEIN"/>
    <property type="match status" value="1"/>
</dbReference>